<proteinExistence type="predicted"/>
<comment type="caution">
    <text evidence="1">The sequence shown here is derived from an EMBL/GenBank/DDBJ whole genome shotgun (WGS) entry which is preliminary data.</text>
</comment>
<gene>
    <name evidence="1" type="ORF">ACFP85_03460</name>
</gene>
<evidence type="ECO:0000313" key="2">
    <source>
        <dbReference type="Proteomes" id="UP001596364"/>
    </source>
</evidence>
<dbReference type="Gene3D" id="3.40.50.150">
    <property type="entry name" value="Vaccinia Virus protein VP39"/>
    <property type="match status" value="1"/>
</dbReference>
<dbReference type="PANTHER" id="PTHR20974:SF0">
    <property type="entry name" value="UPF0585 PROTEIN CG18661"/>
    <property type="match status" value="1"/>
</dbReference>
<reference evidence="2" key="1">
    <citation type="journal article" date="2019" name="Int. J. Syst. Evol. Microbiol.">
        <title>The Global Catalogue of Microorganisms (GCM) 10K type strain sequencing project: providing services to taxonomists for standard genome sequencing and annotation.</title>
        <authorList>
            <consortium name="The Broad Institute Genomics Platform"/>
            <consortium name="The Broad Institute Genome Sequencing Center for Infectious Disease"/>
            <person name="Wu L."/>
            <person name="Ma J."/>
        </authorList>
    </citation>
    <scope>NUCLEOTIDE SEQUENCE [LARGE SCALE GENOMIC DNA]</scope>
    <source>
        <strain evidence="2">CGMCC 1.16031</strain>
    </source>
</reference>
<dbReference type="Proteomes" id="UP001596364">
    <property type="component" value="Unassembled WGS sequence"/>
</dbReference>
<name>A0ABW1XGQ6_9ALTE</name>
<sequence>MAGSESQSLMVKPFSQACENNQEPILAILREAFVSRKKILEIGSGTGQHSVYFAPRLPHLVWQTSDMPVNHRGIHQWIDEYPSDNLRKPLSFTIGQDTFPCQVDGVFTANTAHIMLPDRVQLMMQLVAQHLPNGGVFCQYGPFNVDGRFTSDSNATFDAALRGQGMGGIRDIAELISWAEPFGLNLQKRHGMPANNMLLEWHKS</sequence>
<evidence type="ECO:0000313" key="1">
    <source>
        <dbReference type="EMBL" id="MFC6439209.1"/>
    </source>
</evidence>
<dbReference type="SUPFAM" id="SSF53335">
    <property type="entry name" value="S-adenosyl-L-methionine-dependent methyltransferases"/>
    <property type="match status" value="1"/>
</dbReference>
<dbReference type="EMBL" id="JBHSUS010000001">
    <property type="protein sequence ID" value="MFC6439209.1"/>
    <property type="molecule type" value="Genomic_DNA"/>
</dbReference>
<keyword evidence="2" id="KW-1185">Reference proteome</keyword>
<accession>A0ABW1XGQ6</accession>
<dbReference type="PANTHER" id="PTHR20974">
    <property type="entry name" value="UPF0585 PROTEIN CG18661"/>
    <property type="match status" value="1"/>
</dbReference>
<dbReference type="RefSeq" id="WP_254426543.1">
    <property type="nucleotide sequence ID" value="NZ_JBHSUS010000001.1"/>
</dbReference>
<dbReference type="InterPro" id="IPR010342">
    <property type="entry name" value="DUF938"/>
</dbReference>
<organism evidence="1 2">
    <name type="scientific">Pseudobowmanella zhangzhouensis</name>
    <dbReference type="NCBI Taxonomy" id="1537679"/>
    <lineage>
        <taxon>Bacteria</taxon>
        <taxon>Pseudomonadati</taxon>
        <taxon>Pseudomonadota</taxon>
        <taxon>Gammaproteobacteria</taxon>
        <taxon>Alteromonadales</taxon>
        <taxon>Alteromonadaceae</taxon>
    </lineage>
</organism>
<protein>
    <submittedName>
        <fullName evidence="1">DUF938 domain-containing protein</fullName>
    </submittedName>
</protein>
<dbReference type="Pfam" id="PF06080">
    <property type="entry name" value="DUF938"/>
    <property type="match status" value="1"/>
</dbReference>
<dbReference type="InterPro" id="IPR029063">
    <property type="entry name" value="SAM-dependent_MTases_sf"/>
</dbReference>